<dbReference type="Proteomes" id="UP000078200">
    <property type="component" value="Unassembled WGS sequence"/>
</dbReference>
<dbReference type="EnsemblMetazoa" id="GAUT023774-RA">
    <property type="protein sequence ID" value="GAUT023774-PA"/>
    <property type="gene ID" value="GAUT023774"/>
</dbReference>
<organism evidence="1 2">
    <name type="scientific">Glossina austeni</name>
    <name type="common">Savannah tsetse fly</name>
    <dbReference type="NCBI Taxonomy" id="7395"/>
    <lineage>
        <taxon>Eukaryota</taxon>
        <taxon>Metazoa</taxon>
        <taxon>Ecdysozoa</taxon>
        <taxon>Arthropoda</taxon>
        <taxon>Hexapoda</taxon>
        <taxon>Insecta</taxon>
        <taxon>Pterygota</taxon>
        <taxon>Neoptera</taxon>
        <taxon>Endopterygota</taxon>
        <taxon>Diptera</taxon>
        <taxon>Brachycera</taxon>
        <taxon>Muscomorpha</taxon>
        <taxon>Hippoboscoidea</taxon>
        <taxon>Glossinidae</taxon>
        <taxon>Glossina</taxon>
    </lineage>
</organism>
<dbReference type="AlphaFoldDB" id="A0A1A9V2M8"/>
<accession>A0A1A9V2M8</accession>
<evidence type="ECO:0000313" key="1">
    <source>
        <dbReference type="EnsemblMetazoa" id="GAUT023774-PA"/>
    </source>
</evidence>
<proteinExistence type="predicted"/>
<name>A0A1A9V2M8_GLOAU</name>
<keyword evidence="2" id="KW-1185">Reference proteome</keyword>
<sequence length="241" mass="26196">MSLLLLERENEAQYYLKRLPFEQHNQLSSSPDLSTSTLDAVELELICCLTDIVILLASEGTELLRYFKLSGSSTESTGSSKCSGSCIFGGMITSTFGGVVIGDWRGVVAGVLLKELVWPSFCSEFKFSGSDIFPPSKNLVGGIILPLRGRLSGRKNLERMQQWLLAATQLCMTVEVLLLPGGSTSFVIAALQSPAAQHVLTGPFAVPLQVLKLLCIVLDAGTIERHWDMLSERTNPKSLSD</sequence>
<evidence type="ECO:0000313" key="2">
    <source>
        <dbReference type="Proteomes" id="UP000078200"/>
    </source>
</evidence>
<dbReference type="VEuPathDB" id="VectorBase:GAUT023774"/>
<protein>
    <submittedName>
        <fullName evidence="1">Uncharacterized protein</fullName>
    </submittedName>
</protein>
<reference evidence="1" key="1">
    <citation type="submission" date="2020-05" db="UniProtKB">
        <authorList>
            <consortium name="EnsemblMetazoa"/>
        </authorList>
    </citation>
    <scope>IDENTIFICATION</scope>
    <source>
        <strain evidence="1">TTRI</strain>
    </source>
</reference>